<dbReference type="EMBL" id="QGNW01001805">
    <property type="protein sequence ID" value="RVW30238.1"/>
    <property type="molecule type" value="Genomic_DNA"/>
</dbReference>
<name>A0A438D423_VITVI</name>
<organism evidence="2 3">
    <name type="scientific">Vitis vinifera</name>
    <name type="common">Grape</name>
    <dbReference type="NCBI Taxonomy" id="29760"/>
    <lineage>
        <taxon>Eukaryota</taxon>
        <taxon>Viridiplantae</taxon>
        <taxon>Streptophyta</taxon>
        <taxon>Embryophyta</taxon>
        <taxon>Tracheophyta</taxon>
        <taxon>Spermatophyta</taxon>
        <taxon>Magnoliopsida</taxon>
        <taxon>eudicotyledons</taxon>
        <taxon>Gunneridae</taxon>
        <taxon>Pentapetalae</taxon>
        <taxon>rosids</taxon>
        <taxon>Vitales</taxon>
        <taxon>Vitaceae</taxon>
        <taxon>Viteae</taxon>
        <taxon>Vitis</taxon>
    </lineage>
</organism>
<evidence type="ECO:0000313" key="2">
    <source>
        <dbReference type="EMBL" id="RVW30238.1"/>
    </source>
</evidence>
<feature type="compositionally biased region" description="Basic and acidic residues" evidence="1">
    <location>
        <begin position="46"/>
        <end position="58"/>
    </location>
</feature>
<dbReference type="Proteomes" id="UP000288805">
    <property type="component" value="Unassembled WGS sequence"/>
</dbReference>
<sequence length="81" mass="8647">MQMQRRLLCGRIASYGNPNGGNEGRKLGSAILRAKPSCPCTGEGASLKETEFGAEPKVRPPRAASRSIPGDHRSQLLIRSG</sequence>
<protein>
    <submittedName>
        <fullName evidence="2">Uncharacterized protein</fullName>
    </submittedName>
</protein>
<feature type="region of interest" description="Disordered" evidence="1">
    <location>
        <begin position="43"/>
        <end position="81"/>
    </location>
</feature>
<comment type="caution">
    <text evidence="2">The sequence shown here is derived from an EMBL/GenBank/DDBJ whole genome shotgun (WGS) entry which is preliminary data.</text>
</comment>
<evidence type="ECO:0000313" key="3">
    <source>
        <dbReference type="Proteomes" id="UP000288805"/>
    </source>
</evidence>
<dbReference type="AlphaFoldDB" id="A0A438D423"/>
<gene>
    <name evidence="2" type="ORF">CK203_088693</name>
</gene>
<evidence type="ECO:0000256" key="1">
    <source>
        <dbReference type="SAM" id="MobiDB-lite"/>
    </source>
</evidence>
<reference evidence="2 3" key="1">
    <citation type="journal article" date="2018" name="PLoS Genet.">
        <title>Population sequencing reveals clonal diversity and ancestral inbreeding in the grapevine cultivar Chardonnay.</title>
        <authorList>
            <person name="Roach M.J."/>
            <person name="Johnson D.L."/>
            <person name="Bohlmann J."/>
            <person name="van Vuuren H.J."/>
            <person name="Jones S.J."/>
            <person name="Pretorius I.S."/>
            <person name="Schmidt S.A."/>
            <person name="Borneman A.R."/>
        </authorList>
    </citation>
    <scope>NUCLEOTIDE SEQUENCE [LARGE SCALE GENOMIC DNA]</scope>
    <source>
        <strain evidence="3">cv. Chardonnay</strain>
        <tissue evidence="2">Leaf</tissue>
    </source>
</reference>
<proteinExistence type="predicted"/>
<accession>A0A438D423</accession>